<keyword evidence="5 7" id="KW-0547">Nucleotide-binding</keyword>
<evidence type="ECO:0000256" key="1">
    <source>
        <dbReference type="ARBA" id="ARBA00004496"/>
    </source>
</evidence>
<dbReference type="Proteomes" id="UP000317544">
    <property type="component" value="Chromosome"/>
</dbReference>
<evidence type="ECO:0000256" key="5">
    <source>
        <dbReference type="ARBA" id="ARBA00022741"/>
    </source>
</evidence>
<comment type="catalytic activity">
    <reaction evidence="7 8">
        <text>UDP-N-acetyl-alpha-D-muramoyl-L-alanine + D-glutamate + ATP = UDP-N-acetyl-alpha-D-muramoyl-L-alanyl-D-glutamate + ADP + phosphate + H(+)</text>
        <dbReference type="Rhea" id="RHEA:16429"/>
        <dbReference type="ChEBI" id="CHEBI:15378"/>
        <dbReference type="ChEBI" id="CHEBI:29986"/>
        <dbReference type="ChEBI" id="CHEBI:30616"/>
        <dbReference type="ChEBI" id="CHEBI:43474"/>
        <dbReference type="ChEBI" id="CHEBI:83898"/>
        <dbReference type="ChEBI" id="CHEBI:83900"/>
        <dbReference type="ChEBI" id="CHEBI:456216"/>
        <dbReference type="EC" id="6.3.2.9"/>
    </reaction>
</comment>
<keyword evidence="7 8" id="KW-0131">Cell cycle</keyword>
<dbReference type="GO" id="GO:0005737">
    <property type="term" value="C:cytoplasm"/>
    <property type="evidence" value="ECO:0007669"/>
    <property type="project" value="UniProtKB-SubCell"/>
</dbReference>
<evidence type="ECO:0000256" key="8">
    <source>
        <dbReference type="RuleBase" id="RU003664"/>
    </source>
</evidence>
<dbReference type="RefSeq" id="WP_158344759.1">
    <property type="nucleotide sequence ID" value="NZ_AP019379.1"/>
</dbReference>
<keyword evidence="7 8" id="KW-0573">Peptidoglycan synthesis</keyword>
<dbReference type="PROSITE" id="PS51257">
    <property type="entry name" value="PROKAR_LIPOPROTEIN"/>
    <property type="match status" value="1"/>
</dbReference>
<keyword evidence="7 8" id="KW-0133">Cell shape</keyword>
<reference evidence="12 13" key="1">
    <citation type="journal article" date="2019" name="Proc. Natl. Acad. Sci. U.S.A.">
        <title>Exaggeration and cooption of innate immunity for social defense.</title>
        <authorList>
            <person name="Kutsukake M."/>
            <person name="Moriyama M."/>
            <person name="Shigenobu S."/>
            <person name="Meng X.-Y."/>
            <person name="Nikoh N."/>
            <person name="Noda C."/>
            <person name="Kobayashi S."/>
            <person name="Fukatsu T."/>
        </authorList>
    </citation>
    <scope>NUCLEOTIDE SEQUENCE [LARGE SCALE GENOMIC DNA]</scope>
    <source>
        <strain evidence="12 13">Nmo</strain>
    </source>
</reference>
<dbReference type="GO" id="GO:0008764">
    <property type="term" value="F:UDP-N-acetylmuramoylalanine-D-glutamate ligase activity"/>
    <property type="evidence" value="ECO:0007669"/>
    <property type="project" value="UniProtKB-UniRule"/>
</dbReference>
<dbReference type="EMBL" id="AP019379">
    <property type="protein sequence ID" value="BBI01186.1"/>
    <property type="molecule type" value="Genomic_DNA"/>
</dbReference>
<dbReference type="NCBIfam" id="TIGR01087">
    <property type="entry name" value="murD"/>
    <property type="match status" value="1"/>
</dbReference>
<keyword evidence="4 7" id="KW-0436">Ligase</keyword>
<keyword evidence="9" id="KW-1133">Transmembrane helix</keyword>
<dbReference type="PANTHER" id="PTHR43692">
    <property type="entry name" value="UDP-N-ACETYLMURAMOYLALANINE--D-GLUTAMATE LIGASE"/>
    <property type="match status" value="1"/>
</dbReference>
<dbReference type="HAMAP" id="MF_00639">
    <property type="entry name" value="MurD"/>
    <property type="match status" value="1"/>
</dbReference>
<keyword evidence="13" id="KW-1185">Reference proteome</keyword>
<dbReference type="InterPro" id="IPR005762">
    <property type="entry name" value="MurD"/>
</dbReference>
<evidence type="ECO:0000256" key="3">
    <source>
        <dbReference type="ARBA" id="ARBA00022490"/>
    </source>
</evidence>
<dbReference type="InterPro" id="IPR013221">
    <property type="entry name" value="Mur_ligase_cen"/>
</dbReference>
<dbReference type="AlphaFoldDB" id="A0A455TA19"/>
<dbReference type="InterPro" id="IPR036565">
    <property type="entry name" value="Mur-like_cat_sf"/>
</dbReference>
<evidence type="ECO:0000256" key="4">
    <source>
        <dbReference type="ARBA" id="ARBA00022598"/>
    </source>
</evidence>
<protein>
    <recommendedName>
        <fullName evidence="7 8">UDP-N-acetylmuramoylalanine--D-glutamate ligase</fullName>
        <ecNumber evidence="7 8">6.3.2.9</ecNumber>
    </recommendedName>
    <alternativeName>
        <fullName evidence="7">D-glutamic acid-adding enzyme</fullName>
    </alternativeName>
    <alternativeName>
        <fullName evidence="7">UDP-N-acetylmuramoyl-L-alanyl-D-glutamate synthetase</fullName>
    </alternativeName>
</protein>
<evidence type="ECO:0000256" key="2">
    <source>
        <dbReference type="ARBA" id="ARBA00004752"/>
    </source>
</evidence>
<dbReference type="GO" id="GO:0009252">
    <property type="term" value="P:peptidoglycan biosynthetic process"/>
    <property type="evidence" value="ECO:0007669"/>
    <property type="project" value="UniProtKB-UniRule"/>
</dbReference>
<dbReference type="Gene3D" id="3.90.190.20">
    <property type="entry name" value="Mur ligase, C-terminal domain"/>
    <property type="match status" value="1"/>
</dbReference>
<keyword evidence="9" id="KW-0472">Membrane</keyword>
<evidence type="ECO:0000256" key="6">
    <source>
        <dbReference type="ARBA" id="ARBA00022840"/>
    </source>
</evidence>
<dbReference type="Pfam" id="PF21799">
    <property type="entry name" value="MurD-like_N"/>
    <property type="match status" value="1"/>
</dbReference>
<accession>A0A455TA19</accession>
<name>A0A455TA19_9GAMM</name>
<comment type="function">
    <text evidence="7 8">Cell wall formation. Catalyzes the addition of glutamate to the nucleotide precursor UDP-N-acetylmuramoyl-L-alanine (UMA).</text>
</comment>
<comment type="subcellular location">
    <subcellularLocation>
        <location evidence="1 7 8">Cytoplasm</location>
    </subcellularLocation>
</comment>
<evidence type="ECO:0000313" key="12">
    <source>
        <dbReference type="EMBL" id="BBI01186.1"/>
    </source>
</evidence>
<evidence type="ECO:0000313" key="13">
    <source>
        <dbReference type="Proteomes" id="UP000317544"/>
    </source>
</evidence>
<dbReference type="Pfam" id="PF08245">
    <property type="entry name" value="Mur_ligase_M"/>
    <property type="match status" value="1"/>
</dbReference>
<dbReference type="UniPathway" id="UPA00219"/>
<dbReference type="SUPFAM" id="SSF53244">
    <property type="entry name" value="MurD-like peptide ligases, peptide-binding domain"/>
    <property type="match status" value="1"/>
</dbReference>
<dbReference type="InterPro" id="IPR036615">
    <property type="entry name" value="Mur_ligase_C_dom_sf"/>
</dbReference>
<keyword evidence="7 8" id="KW-0961">Cell wall biogenesis/degradation</keyword>
<dbReference type="OrthoDB" id="9809796at2"/>
<evidence type="ECO:0000259" key="10">
    <source>
        <dbReference type="Pfam" id="PF02875"/>
    </source>
</evidence>
<evidence type="ECO:0000259" key="11">
    <source>
        <dbReference type="Pfam" id="PF08245"/>
    </source>
</evidence>
<dbReference type="PANTHER" id="PTHR43692:SF1">
    <property type="entry name" value="UDP-N-ACETYLMURAMOYLALANINE--D-GLUTAMATE LIGASE"/>
    <property type="match status" value="1"/>
</dbReference>
<evidence type="ECO:0000256" key="9">
    <source>
        <dbReference type="SAM" id="Phobius"/>
    </source>
</evidence>
<feature type="domain" description="Mur ligase central" evidence="11">
    <location>
        <begin position="114"/>
        <end position="283"/>
    </location>
</feature>
<evidence type="ECO:0000256" key="7">
    <source>
        <dbReference type="HAMAP-Rule" id="MF_00639"/>
    </source>
</evidence>
<feature type="transmembrane region" description="Helical" evidence="9">
    <location>
        <begin position="10"/>
        <end position="27"/>
    </location>
</feature>
<dbReference type="GO" id="GO:0008360">
    <property type="term" value="P:regulation of cell shape"/>
    <property type="evidence" value="ECO:0007669"/>
    <property type="project" value="UniProtKB-KW"/>
</dbReference>
<feature type="domain" description="Mur ligase C-terminal" evidence="10">
    <location>
        <begin position="306"/>
        <end position="416"/>
    </location>
</feature>
<comment type="pathway">
    <text evidence="2 7 8">Cell wall biogenesis; peptidoglycan biosynthesis.</text>
</comment>
<keyword evidence="6 7" id="KW-0067">ATP-binding</keyword>
<dbReference type="GO" id="GO:0071555">
    <property type="term" value="P:cell wall organization"/>
    <property type="evidence" value="ECO:0007669"/>
    <property type="project" value="UniProtKB-KW"/>
</dbReference>
<sequence length="445" mass="50557">MKYNYKHKKILIWGIGITGISCINFFVKKGIYPKVIDTETNLKRLKFINKIPKRIAIKLGNDIKSWIFQSDLIVISPGISLFHPLLQQASTLGIEIIGDIELFCRETNKPIVAITGSNGKTTVTSILQTIAKKSSIRVATGGNIGIPALSILEKPSDIYILELSSFQLETINSLKAYIAVIINITPDHMDRYFSNFNLYKHTKLKIYNNANICILNTKNNFFKKNIHKQQKKITFGINYGDYHLVKRHSTTWVYHKYKKVINLNNILLRGSHNFENVLVTLAISDTIGFSRNITLKTLYKFNGLSHRFQTIYKKNNITCINDSKSTNIGSTIAAIKNVRTKGTLRLLLGGNIKSANFYALKKYLKNKKIKIYCYGVDGKHIFNIFPYISSCTLTLNQAMHLIKSEITSNDVILLSPGCSSTDQFTNFEERGESFKKLSKKILKHI</sequence>
<gene>
    <name evidence="7 12" type="primary">murD</name>
    <name evidence="12" type="ORF">BUCNMO_171</name>
</gene>
<dbReference type="EC" id="6.3.2.9" evidence="7 8"/>
<comment type="similarity">
    <text evidence="7">Belongs to the MurCDEF family.</text>
</comment>
<proteinExistence type="inferred from homology"/>
<dbReference type="Gene3D" id="3.40.50.720">
    <property type="entry name" value="NAD(P)-binding Rossmann-like Domain"/>
    <property type="match status" value="1"/>
</dbReference>
<feature type="binding site" evidence="7">
    <location>
        <begin position="116"/>
        <end position="122"/>
    </location>
    <ligand>
        <name>ATP</name>
        <dbReference type="ChEBI" id="CHEBI:30616"/>
    </ligand>
</feature>
<dbReference type="GO" id="GO:0051301">
    <property type="term" value="P:cell division"/>
    <property type="evidence" value="ECO:0007669"/>
    <property type="project" value="UniProtKB-KW"/>
</dbReference>
<dbReference type="SUPFAM" id="SSF51984">
    <property type="entry name" value="MurCD N-terminal domain"/>
    <property type="match status" value="1"/>
</dbReference>
<keyword evidence="3 7" id="KW-0963">Cytoplasm</keyword>
<dbReference type="GO" id="GO:0005524">
    <property type="term" value="F:ATP binding"/>
    <property type="evidence" value="ECO:0007669"/>
    <property type="project" value="UniProtKB-UniRule"/>
</dbReference>
<dbReference type="InterPro" id="IPR004101">
    <property type="entry name" value="Mur_ligase_C"/>
</dbReference>
<keyword evidence="7 8" id="KW-0132">Cell division</keyword>
<dbReference type="Pfam" id="PF02875">
    <property type="entry name" value="Mur_ligase_C"/>
    <property type="match status" value="1"/>
</dbReference>
<dbReference type="Gene3D" id="3.40.1190.10">
    <property type="entry name" value="Mur-like, catalytic domain"/>
    <property type="match status" value="1"/>
</dbReference>
<organism evidence="12 13">
    <name type="scientific">Buchnera aphidicola</name>
    <name type="common">Nipponaphis monzeni</name>
    <dbReference type="NCBI Taxonomy" id="2495405"/>
    <lineage>
        <taxon>Bacteria</taxon>
        <taxon>Pseudomonadati</taxon>
        <taxon>Pseudomonadota</taxon>
        <taxon>Gammaproteobacteria</taxon>
        <taxon>Enterobacterales</taxon>
        <taxon>Erwiniaceae</taxon>
        <taxon>Buchnera</taxon>
    </lineage>
</organism>
<dbReference type="SUPFAM" id="SSF53623">
    <property type="entry name" value="MurD-like peptide ligases, catalytic domain"/>
    <property type="match status" value="1"/>
</dbReference>
<keyword evidence="9" id="KW-0812">Transmembrane</keyword>